<evidence type="ECO:0000313" key="1">
    <source>
        <dbReference type="EMBL" id="GLD46431.1"/>
    </source>
</evidence>
<sequence length="122" mass="13079">MPSSLDGVSGHCLHAVAFFMMAEIVTEPFEPTISSTSAAGVSRLAEINYLCLIGRAVECAQALAKASLYPVHIELENLKAYPVEVIAGLLYMGNQTQGMNSSILRDLEKSVLSLPSHKATLE</sequence>
<name>A0AAD3M2Q6_LATJO</name>
<reference evidence="1" key="1">
    <citation type="submission" date="2022-08" db="EMBL/GenBank/DDBJ databases">
        <title>Genome sequencing of akame (Lates japonicus).</title>
        <authorList>
            <person name="Hashiguchi Y."/>
            <person name="Takahashi H."/>
        </authorList>
    </citation>
    <scope>NUCLEOTIDE SEQUENCE</scope>
    <source>
        <strain evidence="1">Kochi</strain>
    </source>
</reference>
<evidence type="ECO:0000313" key="2">
    <source>
        <dbReference type="Proteomes" id="UP001279410"/>
    </source>
</evidence>
<proteinExistence type="predicted"/>
<accession>A0AAD3M2Q6</accession>
<protein>
    <submittedName>
        <fullName evidence="1">Serine/threonine/tyrosine-interacting-like protein 1 isoform X1</fullName>
    </submittedName>
</protein>
<organism evidence="1 2">
    <name type="scientific">Lates japonicus</name>
    <name type="common">Japanese lates</name>
    <dbReference type="NCBI Taxonomy" id="270547"/>
    <lineage>
        <taxon>Eukaryota</taxon>
        <taxon>Metazoa</taxon>
        <taxon>Chordata</taxon>
        <taxon>Craniata</taxon>
        <taxon>Vertebrata</taxon>
        <taxon>Euteleostomi</taxon>
        <taxon>Actinopterygii</taxon>
        <taxon>Neopterygii</taxon>
        <taxon>Teleostei</taxon>
        <taxon>Neoteleostei</taxon>
        <taxon>Acanthomorphata</taxon>
        <taxon>Carangaria</taxon>
        <taxon>Carangaria incertae sedis</taxon>
        <taxon>Centropomidae</taxon>
        <taxon>Lates</taxon>
    </lineage>
</organism>
<dbReference type="EMBL" id="BRZM01000002">
    <property type="protein sequence ID" value="GLD46431.1"/>
    <property type="molecule type" value="Genomic_DNA"/>
</dbReference>
<dbReference type="Proteomes" id="UP001279410">
    <property type="component" value="Unassembled WGS sequence"/>
</dbReference>
<keyword evidence="2" id="KW-1185">Reference proteome</keyword>
<dbReference type="AlphaFoldDB" id="A0AAD3M2Q6"/>
<gene>
    <name evidence="1" type="ORF">AKAME5_000079000</name>
</gene>
<comment type="caution">
    <text evidence="1">The sequence shown here is derived from an EMBL/GenBank/DDBJ whole genome shotgun (WGS) entry which is preliminary data.</text>
</comment>